<evidence type="ECO:0000256" key="5">
    <source>
        <dbReference type="RuleBase" id="RU003737"/>
    </source>
</evidence>
<name>A0A2J6X6P4_9BACT</name>
<dbReference type="PANTHER" id="PTHR43727">
    <property type="entry name" value="DIAMINOPIMELATE DECARBOXYLASE"/>
    <property type="match status" value="1"/>
</dbReference>
<dbReference type="Gene3D" id="2.40.37.10">
    <property type="entry name" value="Lyase, Ornithine Decarboxylase, Chain A, domain 1"/>
    <property type="match status" value="1"/>
</dbReference>
<dbReference type="GO" id="GO:0009089">
    <property type="term" value="P:lysine biosynthetic process via diaminopimelate"/>
    <property type="evidence" value="ECO:0007669"/>
    <property type="project" value="InterPro"/>
</dbReference>
<dbReference type="InterPro" id="IPR000183">
    <property type="entry name" value="Orn/DAP/Arg_de-COase"/>
</dbReference>
<dbReference type="PROSITE" id="PS00879">
    <property type="entry name" value="ODR_DC_2_2"/>
    <property type="match status" value="1"/>
</dbReference>
<evidence type="ECO:0000313" key="9">
    <source>
        <dbReference type="Proteomes" id="UP000236910"/>
    </source>
</evidence>
<organism evidence="8 9">
    <name type="scientific">Caldisericum exile</name>
    <dbReference type="NCBI Taxonomy" id="693075"/>
    <lineage>
        <taxon>Bacteria</taxon>
        <taxon>Pseudomonadati</taxon>
        <taxon>Caldisericota/Cryosericota group</taxon>
        <taxon>Caldisericota</taxon>
        <taxon>Caldisericia</taxon>
        <taxon>Caldisericales</taxon>
        <taxon>Caldisericaceae</taxon>
        <taxon>Caldisericum</taxon>
    </lineage>
</organism>
<evidence type="ECO:0000256" key="3">
    <source>
        <dbReference type="ARBA" id="ARBA00022898"/>
    </source>
</evidence>
<keyword evidence="4" id="KW-0456">Lyase</keyword>
<dbReference type="InterPro" id="IPR009006">
    <property type="entry name" value="Ala_racemase/Decarboxylase_C"/>
</dbReference>
<dbReference type="InterPro" id="IPR002986">
    <property type="entry name" value="DAP_deCOOHase_LysA"/>
</dbReference>
<dbReference type="PRINTS" id="PR01181">
    <property type="entry name" value="DAPDCRBXLASE"/>
</dbReference>
<keyword evidence="3" id="KW-0663">Pyridoxal phosphate</keyword>
<dbReference type="InterPro" id="IPR029066">
    <property type="entry name" value="PLP-binding_barrel"/>
</dbReference>
<dbReference type="InterPro" id="IPR022644">
    <property type="entry name" value="De-COase2_N"/>
</dbReference>
<evidence type="ECO:0000259" key="6">
    <source>
        <dbReference type="Pfam" id="PF00278"/>
    </source>
</evidence>
<dbReference type="SUPFAM" id="SSF51419">
    <property type="entry name" value="PLP-binding barrel"/>
    <property type="match status" value="1"/>
</dbReference>
<dbReference type="InterPro" id="IPR022657">
    <property type="entry name" value="De-COase2_CS"/>
</dbReference>
<dbReference type="Pfam" id="PF00278">
    <property type="entry name" value="Orn_DAP_Arg_deC"/>
    <property type="match status" value="1"/>
</dbReference>
<dbReference type="SUPFAM" id="SSF50621">
    <property type="entry name" value="Alanine racemase C-terminal domain-like"/>
    <property type="match status" value="1"/>
</dbReference>
<accession>A0A2J6X6P4</accession>
<comment type="similarity">
    <text evidence="5">Belongs to the Orn/Lys/Arg decarboxylase class-II family.</text>
</comment>
<feature type="non-terminal residue" evidence="8">
    <location>
        <position position="1"/>
    </location>
</feature>
<keyword evidence="2" id="KW-0210">Decarboxylase</keyword>
<dbReference type="EMBL" id="PNIX01000196">
    <property type="protein sequence ID" value="PMP82563.1"/>
    <property type="molecule type" value="Genomic_DNA"/>
</dbReference>
<gene>
    <name evidence="8" type="ORF">C0175_03355</name>
</gene>
<feature type="domain" description="Orn/DAP/Arg decarboxylase 2 N-terminal" evidence="7">
    <location>
        <begin position="4"/>
        <end position="153"/>
    </location>
</feature>
<dbReference type="Pfam" id="PF02784">
    <property type="entry name" value="Orn_Arg_deC_N"/>
    <property type="match status" value="1"/>
</dbReference>
<protein>
    <submittedName>
        <fullName evidence="8">Diaminopimelate decarboxylase</fullName>
    </submittedName>
</protein>
<feature type="domain" description="Orn/DAP/Arg decarboxylase 2 C-terminal" evidence="6">
    <location>
        <begin position="155"/>
        <end position="240"/>
    </location>
</feature>
<evidence type="ECO:0000256" key="4">
    <source>
        <dbReference type="ARBA" id="ARBA00023239"/>
    </source>
</evidence>
<dbReference type="AlphaFoldDB" id="A0A2J6X6P4"/>
<evidence type="ECO:0000256" key="2">
    <source>
        <dbReference type="ARBA" id="ARBA00022793"/>
    </source>
</evidence>
<evidence type="ECO:0000256" key="1">
    <source>
        <dbReference type="ARBA" id="ARBA00001933"/>
    </source>
</evidence>
<dbReference type="GO" id="GO:0008836">
    <property type="term" value="F:diaminopimelate decarboxylase activity"/>
    <property type="evidence" value="ECO:0007669"/>
    <property type="project" value="InterPro"/>
</dbReference>
<evidence type="ECO:0000313" key="8">
    <source>
        <dbReference type="EMBL" id="PMP82563.1"/>
    </source>
</evidence>
<comment type="cofactor">
    <cofactor evidence="1">
        <name>pyridoxal 5'-phosphate</name>
        <dbReference type="ChEBI" id="CHEBI:597326"/>
    </cofactor>
</comment>
<sequence length="286" mass="32587">IRISKSIEKVSHILLRVKPGISPNTHSYIITGHLESKFGVSLEEGKNLLSIALKNRYIDFLGFHYHIGSQILDYDAFKKSAEKISLFLMGIKKELGYVPRELNVGGGFGIPYVPNDKRVDKKEFIRAIRDGLLTHIENLDDFKILIEPGRALIGDTGLILYRVLRKKFVNSKEYLFVDGGMGDNIRVPLYGARYTIANVKRREGKIKNYHIFGKYCESGDIVAFDTPLEEVEEGDYIAVFPAIAYTYSMASNYNRFTRPPVVIVENGKGRLVVRRETYEQLMQNDI</sequence>
<comment type="caution">
    <text evidence="8">The sequence shown here is derived from an EMBL/GenBank/DDBJ whole genome shotgun (WGS) entry which is preliminary data.</text>
</comment>
<evidence type="ECO:0000259" key="7">
    <source>
        <dbReference type="Pfam" id="PF02784"/>
    </source>
</evidence>
<dbReference type="Gene3D" id="3.20.20.10">
    <property type="entry name" value="Alanine racemase"/>
    <property type="match status" value="1"/>
</dbReference>
<reference evidence="8 9" key="1">
    <citation type="submission" date="2018-01" db="EMBL/GenBank/DDBJ databases">
        <title>Metagenomic assembled genomes from two thermal pools in the Uzon Caldera, Kamchatka, Russia.</title>
        <authorList>
            <person name="Wilkins L."/>
            <person name="Ettinger C."/>
        </authorList>
    </citation>
    <scope>NUCLEOTIDE SEQUENCE [LARGE SCALE GENOMIC DNA]</scope>
    <source>
        <strain evidence="8">ARK-10</strain>
    </source>
</reference>
<dbReference type="PRINTS" id="PR01179">
    <property type="entry name" value="ODADCRBXLASE"/>
</dbReference>
<proteinExistence type="inferred from homology"/>
<dbReference type="PANTHER" id="PTHR43727:SF2">
    <property type="entry name" value="GROUP IV DECARBOXYLASE"/>
    <property type="match status" value="1"/>
</dbReference>
<dbReference type="InterPro" id="IPR022643">
    <property type="entry name" value="De-COase2_C"/>
</dbReference>
<dbReference type="Proteomes" id="UP000236910">
    <property type="component" value="Unassembled WGS sequence"/>
</dbReference>